<proteinExistence type="predicted"/>
<gene>
    <name evidence="1" type="ORF">DERYTH_LOCUS19712</name>
</gene>
<keyword evidence="2" id="KW-1185">Reference proteome</keyword>
<accession>A0A9N9NX99</accession>
<dbReference type="AlphaFoldDB" id="A0A9N9NX99"/>
<dbReference type="EMBL" id="CAJVPY010022032">
    <property type="protein sequence ID" value="CAG8781575.1"/>
    <property type="molecule type" value="Genomic_DNA"/>
</dbReference>
<feature type="non-terminal residue" evidence="1">
    <location>
        <position position="1"/>
    </location>
</feature>
<evidence type="ECO:0000313" key="1">
    <source>
        <dbReference type="EMBL" id="CAG8781575.1"/>
    </source>
</evidence>
<name>A0A9N9NX99_9GLOM</name>
<comment type="caution">
    <text evidence="1">The sequence shown here is derived from an EMBL/GenBank/DDBJ whole genome shotgun (WGS) entry which is preliminary data.</text>
</comment>
<dbReference type="Proteomes" id="UP000789405">
    <property type="component" value="Unassembled WGS sequence"/>
</dbReference>
<sequence length="95" mass="10364">VIQPIDSQIFLLHFEHSRIQIPSLGTKGVVGMKGVVGTKDVGMKGVGTEGVEIEGVVGTESVVGTVEIKRIAETNQDLLPQQYFLTEQDPLPHYY</sequence>
<reference evidence="1" key="1">
    <citation type="submission" date="2021-06" db="EMBL/GenBank/DDBJ databases">
        <authorList>
            <person name="Kallberg Y."/>
            <person name="Tangrot J."/>
            <person name="Rosling A."/>
        </authorList>
    </citation>
    <scope>NUCLEOTIDE SEQUENCE</scope>
    <source>
        <strain evidence="1">MA453B</strain>
    </source>
</reference>
<organism evidence="1 2">
    <name type="scientific">Dentiscutata erythropus</name>
    <dbReference type="NCBI Taxonomy" id="1348616"/>
    <lineage>
        <taxon>Eukaryota</taxon>
        <taxon>Fungi</taxon>
        <taxon>Fungi incertae sedis</taxon>
        <taxon>Mucoromycota</taxon>
        <taxon>Glomeromycotina</taxon>
        <taxon>Glomeromycetes</taxon>
        <taxon>Diversisporales</taxon>
        <taxon>Gigasporaceae</taxon>
        <taxon>Dentiscutata</taxon>
    </lineage>
</organism>
<protein>
    <submittedName>
        <fullName evidence="1">24398_t:CDS:1</fullName>
    </submittedName>
</protein>
<evidence type="ECO:0000313" key="2">
    <source>
        <dbReference type="Proteomes" id="UP000789405"/>
    </source>
</evidence>